<evidence type="ECO:0000313" key="2">
    <source>
        <dbReference type="EMBL" id="BDM74954.1"/>
    </source>
</evidence>
<feature type="region of interest" description="Disordered" evidence="1">
    <location>
        <begin position="665"/>
        <end position="697"/>
    </location>
</feature>
<gene>
    <name evidence="2" type="ORF">HEK616_84410</name>
</gene>
<feature type="region of interest" description="Disordered" evidence="1">
    <location>
        <begin position="1"/>
        <end position="21"/>
    </location>
</feature>
<protein>
    <submittedName>
        <fullName evidence="2">Uncharacterized protein</fullName>
    </submittedName>
</protein>
<organism evidence="2 3">
    <name type="scientific">Streptomyces nigrescens</name>
    <dbReference type="NCBI Taxonomy" id="1920"/>
    <lineage>
        <taxon>Bacteria</taxon>
        <taxon>Bacillati</taxon>
        <taxon>Actinomycetota</taxon>
        <taxon>Actinomycetes</taxon>
        <taxon>Kitasatosporales</taxon>
        <taxon>Streptomycetaceae</taxon>
        <taxon>Streptomyces</taxon>
    </lineage>
</organism>
<keyword evidence="2" id="KW-0614">Plasmid</keyword>
<dbReference type="Proteomes" id="UP001059597">
    <property type="component" value="Plasmid SNP1"/>
</dbReference>
<evidence type="ECO:0000313" key="3">
    <source>
        <dbReference type="Proteomes" id="UP001059597"/>
    </source>
</evidence>
<reference evidence="2" key="1">
    <citation type="submission" date="2022-06" db="EMBL/GenBank/DDBJ databases">
        <title>Complete genome sequence of Streptomyces nigrescens HEK616.</title>
        <authorList>
            <person name="Asamizu S."/>
            <person name="Onaka H."/>
        </authorList>
    </citation>
    <scope>NUCLEOTIDE SEQUENCE</scope>
    <source>
        <strain evidence="2">HEK616</strain>
        <plasmid evidence="2">SNP1</plasmid>
    </source>
</reference>
<proteinExistence type="predicted"/>
<evidence type="ECO:0000256" key="1">
    <source>
        <dbReference type="SAM" id="MobiDB-lite"/>
    </source>
</evidence>
<name>A0ABM8A8F4_STRNI</name>
<feature type="region of interest" description="Disordered" evidence="1">
    <location>
        <begin position="74"/>
        <end position="105"/>
    </location>
</feature>
<keyword evidence="3" id="KW-1185">Reference proteome</keyword>
<sequence length="793" mass="85455">MERTDVGDPHQPQWTGPVRVASTAVPVRSQRWPGDGDPSKVVATAQCPAAAGRRSGGGTHLCIRGRRTHSAFPISSERGKSQRSRVGKQRCGMSPRRPQRPSGPFPYLDDPEYRAQFVEAGLVDPRCTLDRSALERLATEAINLKSLIATSGTKRTGINVTGFKAVHEVPTEHGTLYELRVKQPGLASAINQFNIRFAYDVAQSATVPTPRVVPVKSPDGGQRAVLEVGFESEKALTEHLTFIEGRLTAAEKARNYDLKADLAVSGQDERATYHVVRYRVGDQMWDTTAATAGSNRTRHRHDLFGLQPAAGLLGLPQQVLGGPEGQRWRNPADWRDRFTAQLNKYSGVDPEDIEIPEDDPEKAKEVLEERRWAKLAADALQVAVTDAAFVIGYVPKEGTPPDFDAALASTNLRTHLRGPLDFSGTNQAMASGRKLVDRAYADTAITELEHAVLTGATPAAFLDDDPREAVVKLVRLVDRVVFPSDIPSLRRTTKVLVEPSPSLLRAKHAQTRGEIRSTLLTAAVGGVDLPAAAMDTPHQSTVRKGIDTTGLPAAELIAAAASAEPSDGRDAARTELAHIAVPGLVNGKVLLGSYGSTGDRRAVSTKLAAARITDDGITLFVEAIDTFAEVMQHRAGRMAKARPGELAEGRLRKVADGAVVTTDTAKPADSEWFTSHWPPVKDGDSGGGTGTPSGLSPSEEWAAKINDITGLVENAKKGVTTLDKHFEAMHALVGPGRDMSADERQGWEDELDKLGPIVESAGKHLRKLRYRPTDTEAMTGGIGEFVFGTERAE</sequence>
<geneLocation type="plasmid" evidence="2 3">
    <name>SNP1</name>
</geneLocation>
<dbReference type="EMBL" id="AP026074">
    <property type="protein sequence ID" value="BDM74954.1"/>
    <property type="molecule type" value="Genomic_DNA"/>
</dbReference>
<accession>A0ABM8A8F4</accession>